<dbReference type="HOGENOM" id="CLU_1922210_0_0_1"/>
<evidence type="ECO:0000256" key="1">
    <source>
        <dbReference type="SAM" id="MobiDB-lite"/>
    </source>
</evidence>
<keyword evidence="3" id="KW-1185">Reference proteome</keyword>
<dbReference type="AlphaFoldDB" id="A0A059JJM7"/>
<dbReference type="Proteomes" id="UP000024533">
    <property type="component" value="Unassembled WGS sequence"/>
</dbReference>
<organism evidence="2 3">
    <name type="scientific">Trichophyton interdigitale (strain MR816)</name>
    <dbReference type="NCBI Taxonomy" id="1215338"/>
    <lineage>
        <taxon>Eukaryota</taxon>
        <taxon>Fungi</taxon>
        <taxon>Dikarya</taxon>
        <taxon>Ascomycota</taxon>
        <taxon>Pezizomycotina</taxon>
        <taxon>Eurotiomycetes</taxon>
        <taxon>Eurotiomycetidae</taxon>
        <taxon>Onygenales</taxon>
        <taxon>Arthrodermataceae</taxon>
        <taxon>Trichophyton</taxon>
    </lineage>
</organism>
<accession>A0A059JJM7</accession>
<gene>
    <name evidence="2" type="ORF">H109_00238</name>
</gene>
<protein>
    <submittedName>
        <fullName evidence="2">Uncharacterized protein</fullName>
    </submittedName>
</protein>
<comment type="caution">
    <text evidence="2">The sequence shown here is derived from an EMBL/GenBank/DDBJ whole genome shotgun (WGS) entry which is preliminary data.</text>
</comment>
<dbReference type="EMBL" id="AOKY01000022">
    <property type="protein sequence ID" value="KDB27999.1"/>
    <property type="molecule type" value="Genomic_DNA"/>
</dbReference>
<feature type="non-terminal residue" evidence="2">
    <location>
        <position position="132"/>
    </location>
</feature>
<reference evidence="2 3" key="1">
    <citation type="submission" date="2014-02" db="EMBL/GenBank/DDBJ databases">
        <title>The Genome Sequence of Trichophyton interdigitale MR816.</title>
        <authorList>
            <consortium name="The Broad Institute Genomics Platform"/>
            <person name="Cuomo C.A."/>
            <person name="White T.C."/>
            <person name="Graser Y."/>
            <person name="Martinez-Rossi N."/>
            <person name="Heitman J."/>
            <person name="Young S.K."/>
            <person name="Zeng Q."/>
            <person name="Gargeya S."/>
            <person name="Abouelleil A."/>
            <person name="Alvarado L."/>
            <person name="Chapman S.B."/>
            <person name="Gainer-Dewar J."/>
            <person name="Goldberg J."/>
            <person name="Griggs A."/>
            <person name="Gujja S."/>
            <person name="Hansen M."/>
            <person name="Howarth C."/>
            <person name="Imamovic A."/>
            <person name="Larimer J."/>
            <person name="Martinez D."/>
            <person name="Murphy C."/>
            <person name="Pearson M.D."/>
            <person name="Persinoti G."/>
            <person name="Poon T."/>
            <person name="Priest M."/>
            <person name="Roberts A.D."/>
            <person name="Saif S."/>
            <person name="Shea T.D."/>
            <person name="Sykes S.N."/>
            <person name="Wortman J."/>
            <person name="Nusbaum C."/>
            <person name="Birren B."/>
        </authorList>
    </citation>
    <scope>NUCLEOTIDE SEQUENCE [LARGE SCALE GENOMIC DNA]</scope>
    <source>
        <strain evidence="2 3">MR816</strain>
    </source>
</reference>
<evidence type="ECO:0000313" key="3">
    <source>
        <dbReference type="Proteomes" id="UP000024533"/>
    </source>
</evidence>
<name>A0A059JJM7_TRIIM</name>
<evidence type="ECO:0000313" key="2">
    <source>
        <dbReference type="EMBL" id="KDB27999.1"/>
    </source>
</evidence>
<feature type="region of interest" description="Disordered" evidence="1">
    <location>
        <begin position="49"/>
        <end position="75"/>
    </location>
</feature>
<sequence length="132" mass="15024">MGQIHQVRPAHGRPIDPDILYTYIIAKKYQETYLGGLFAHGRAVGRPCPPTAHQGKFRPTHSAHGPLPTHSPMEGLVDVRNRPLRHGTLDQSLLARPWEDLPREPTLEARDSSIKSNTFRINKKYKEVFLKE</sequence>
<proteinExistence type="predicted"/>